<name>A0A915IYH1_ROMCU</name>
<dbReference type="AlphaFoldDB" id="A0A915IYH1"/>
<dbReference type="WBParaSite" id="nRc.2.0.1.t18471-RA">
    <property type="protein sequence ID" value="nRc.2.0.1.t18471-RA"/>
    <property type="gene ID" value="nRc.2.0.1.g18471"/>
</dbReference>
<evidence type="ECO:0000313" key="2">
    <source>
        <dbReference type="WBParaSite" id="nRc.2.0.1.t18471-RA"/>
    </source>
</evidence>
<dbReference type="Proteomes" id="UP000887565">
    <property type="component" value="Unplaced"/>
</dbReference>
<reference evidence="2" key="1">
    <citation type="submission" date="2022-11" db="UniProtKB">
        <authorList>
            <consortium name="WormBaseParasite"/>
        </authorList>
    </citation>
    <scope>IDENTIFICATION</scope>
</reference>
<protein>
    <submittedName>
        <fullName evidence="2">Uncharacterized protein</fullName>
    </submittedName>
</protein>
<proteinExistence type="predicted"/>
<evidence type="ECO:0000313" key="1">
    <source>
        <dbReference type="Proteomes" id="UP000887565"/>
    </source>
</evidence>
<organism evidence="1 2">
    <name type="scientific">Romanomermis culicivorax</name>
    <name type="common">Nematode worm</name>
    <dbReference type="NCBI Taxonomy" id="13658"/>
    <lineage>
        <taxon>Eukaryota</taxon>
        <taxon>Metazoa</taxon>
        <taxon>Ecdysozoa</taxon>
        <taxon>Nematoda</taxon>
        <taxon>Enoplea</taxon>
        <taxon>Dorylaimia</taxon>
        <taxon>Mermithida</taxon>
        <taxon>Mermithoidea</taxon>
        <taxon>Mermithidae</taxon>
        <taxon>Romanomermis</taxon>
    </lineage>
</organism>
<sequence length="67" mass="7581">MVSWVTRHLPTFCNTKTKKVGTFTRCCSDQVSVLSEGKGFLLQITWQQFVAEATALTYHPPSNSMDR</sequence>
<keyword evidence="1" id="KW-1185">Reference proteome</keyword>
<accession>A0A915IYH1</accession>